<evidence type="ECO:0000256" key="11">
    <source>
        <dbReference type="ARBA" id="ARBA00023180"/>
    </source>
</evidence>
<proteinExistence type="predicted"/>
<evidence type="ECO:0000256" key="4">
    <source>
        <dbReference type="ARBA" id="ARBA00022673"/>
    </source>
</evidence>
<evidence type="ECO:0000256" key="10">
    <source>
        <dbReference type="ARBA" id="ARBA00023136"/>
    </source>
</evidence>
<evidence type="ECO:0000256" key="12">
    <source>
        <dbReference type="ARBA" id="ARBA00023303"/>
    </source>
</evidence>
<evidence type="ECO:0000313" key="17">
    <source>
        <dbReference type="Proteomes" id="UP000235965"/>
    </source>
</evidence>
<feature type="compositionally biased region" description="Acidic residues" evidence="13">
    <location>
        <begin position="50"/>
        <end position="59"/>
    </location>
</feature>
<keyword evidence="5 14" id="KW-0812">Transmembrane</keyword>
<dbReference type="PANTHER" id="PTHR45628:SF7">
    <property type="entry name" value="VOLTAGE-DEPENDENT CALCIUM CHANNEL TYPE A SUBUNIT ALPHA-1"/>
    <property type="match status" value="1"/>
</dbReference>
<feature type="region of interest" description="Disordered" evidence="13">
    <location>
        <begin position="50"/>
        <end position="120"/>
    </location>
</feature>
<keyword evidence="9" id="KW-0406">Ion transport</keyword>
<evidence type="ECO:0000256" key="13">
    <source>
        <dbReference type="SAM" id="MobiDB-lite"/>
    </source>
</evidence>
<sequence>MYFGIRSQGGGGMIYSLYFIILVLFGNYTLLNVFLAIAVDNLANAQELTAAEEEQEEEDKEKQQQELVKEMEALQLMGGGDGSPPKVEICPPSPTNNFKGKNSKKEEEKKTDDDDDMTGPKPMLPYSSMFIFSPTNPVRRGAHYVVNMKYFDFFIMIVISLSSIALAAEDPVDEESTR</sequence>
<feature type="non-terminal residue" evidence="16">
    <location>
        <position position="178"/>
    </location>
</feature>
<keyword evidence="4" id="KW-0107">Calcium channel</keyword>
<evidence type="ECO:0000256" key="1">
    <source>
        <dbReference type="ARBA" id="ARBA00004141"/>
    </source>
</evidence>
<feature type="compositionally biased region" description="Basic and acidic residues" evidence="13">
    <location>
        <begin position="103"/>
        <end position="112"/>
    </location>
</feature>
<evidence type="ECO:0000256" key="6">
    <source>
        <dbReference type="ARBA" id="ARBA00022837"/>
    </source>
</evidence>
<accession>A0A2J7RHP7</accession>
<evidence type="ECO:0000259" key="15">
    <source>
        <dbReference type="Pfam" id="PF00520"/>
    </source>
</evidence>
<keyword evidence="10 14" id="KW-0472">Membrane</keyword>
<dbReference type="GO" id="GO:0045202">
    <property type="term" value="C:synapse"/>
    <property type="evidence" value="ECO:0007669"/>
    <property type="project" value="GOC"/>
</dbReference>
<keyword evidence="6" id="KW-0106">Calcium</keyword>
<dbReference type="Proteomes" id="UP000235965">
    <property type="component" value="Unassembled WGS sequence"/>
</dbReference>
<dbReference type="GO" id="GO:0007268">
    <property type="term" value="P:chemical synaptic transmission"/>
    <property type="evidence" value="ECO:0007669"/>
    <property type="project" value="TreeGrafter"/>
</dbReference>
<evidence type="ECO:0000256" key="8">
    <source>
        <dbReference type="ARBA" id="ARBA00022989"/>
    </source>
</evidence>
<reference evidence="16 17" key="1">
    <citation type="submission" date="2017-12" db="EMBL/GenBank/DDBJ databases">
        <title>Hemimetabolous genomes reveal molecular basis of termite eusociality.</title>
        <authorList>
            <person name="Harrison M.C."/>
            <person name="Jongepier E."/>
            <person name="Robertson H.M."/>
            <person name="Arning N."/>
            <person name="Bitard-Feildel T."/>
            <person name="Chao H."/>
            <person name="Childers C.P."/>
            <person name="Dinh H."/>
            <person name="Doddapaneni H."/>
            <person name="Dugan S."/>
            <person name="Gowin J."/>
            <person name="Greiner C."/>
            <person name="Han Y."/>
            <person name="Hu H."/>
            <person name="Hughes D.S.T."/>
            <person name="Huylmans A.-K."/>
            <person name="Kemena C."/>
            <person name="Kremer L.P.M."/>
            <person name="Lee S.L."/>
            <person name="Lopez-Ezquerra A."/>
            <person name="Mallet L."/>
            <person name="Monroy-Kuhn J.M."/>
            <person name="Moser A."/>
            <person name="Murali S.C."/>
            <person name="Muzny D.M."/>
            <person name="Otani S."/>
            <person name="Piulachs M.-D."/>
            <person name="Poelchau M."/>
            <person name="Qu J."/>
            <person name="Schaub F."/>
            <person name="Wada-Katsumata A."/>
            <person name="Worley K.C."/>
            <person name="Xie Q."/>
            <person name="Ylla G."/>
            <person name="Poulsen M."/>
            <person name="Gibbs R.A."/>
            <person name="Schal C."/>
            <person name="Richards S."/>
            <person name="Belles X."/>
            <person name="Korb J."/>
            <person name="Bornberg-Bauer E."/>
        </authorList>
    </citation>
    <scope>NUCLEOTIDE SEQUENCE [LARGE SCALE GENOMIC DNA]</scope>
    <source>
        <tissue evidence="16">Whole body</tissue>
    </source>
</reference>
<dbReference type="InterPro" id="IPR050599">
    <property type="entry name" value="VDCC_alpha-1_subunit"/>
</dbReference>
<dbReference type="AlphaFoldDB" id="A0A2J7RHP7"/>
<evidence type="ECO:0000256" key="9">
    <source>
        <dbReference type="ARBA" id="ARBA00023065"/>
    </source>
</evidence>
<gene>
    <name evidence="16" type="ORF">B7P43_G03699</name>
</gene>
<keyword evidence="11" id="KW-0325">Glycoprotein</keyword>
<dbReference type="OrthoDB" id="431720at2759"/>
<dbReference type="PANTHER" id="PTHR45628">
    <property type="entry name" value="VOLTAGE-DEPENDENT CALCIUM CHANNEL TYPE A SUBUNIT ALPHA-1"/>
    <property type="match status" value="1"/>
</dbReference>
<dbReference type="GO" id="GO:0098703">
    <property type="term" value="P:calcium ion import across plasma membrane"/>
    <property type="evidence" value="ECO:0007669"/>
    <property type="project" value="TreeGrafter"/>
</dbReference>
<dbReference type="Pfam" id="PF00520">
    <property type="entry name" value="Ion_trans"/>
    <property type="match status" value="1"/>
</dbReference>
<dbReference type="GO" id="GO:0005891">
    <property type="term" value="C:voltage-gated calcium channel complex"/>
    <property type="evidence" value="ECO:0007669"/>
    <property type="project" value="TreeGrafter"/>
</dbReference>
<feature type="transmembrane region" description="Helical" evidence="14">
    <location>
        <begin position="12"/>
        <end position="39"/>
    </location>
</feature>
<keyword evidence="7" id="KW-0851">Voltage-gated channel</keyword>
<keyword evidence="2" id="KW-0813">Transport</keyword>
<evidence type="ECO:0000313" key="16">
    <source>
        <dbReference type="EMBL" id="PNF40346.1"/>
    </source>
</evidence>
<dbReference type="InterPro" id="IPR005821">
    <property type="entry name" value="Ion_trans_dom"/>
</dbReference>
<protein>
    <recommendedName>
        <fullName evidence="15">Ion transport domain-containing protein</fullName>
    </recommendedName>
</protein>
<feature type="domain" description="Ion transport" evidence="15">
    <location>
        <begin position="2"/>
        <end position="48"/>
    </location>
</feature>
<comment type="subcellular location">
    <subcellularLocation>
        <location evidence="1">Membrane</location>
        <topology evidence="1">Multi-pass membrane protein</topology>
    </subcellularLocation>
</comment>
<name>A0A2J7RHP7_9NEOP</name>
<feature type="compositionally biased region" description="Basic and acidic residues" evidence="13">
    <location>
        <begin position="60"/>
        <end position="72"/>
    </location>
</feature>
<dbReference type="EMBL" id="NEVH01003739">
    <property type="protein sequence ID" value="PNF40346.1"/>
    <property type="molecule type" value="Genomic_DNA"/>
</dbReference>
<keyword evidence="8 14" id="KW-1133">Transmembrane helix</keyword>
<evidence type="ECO:0000256" key="14">
    <source>
        <dbReference type="SAM" id="Phobius"/>
    </source>
</evidence>
<evidence type="ECO:0000256" key="5">
    <source>
        <dbReference type="ARBA" id="ARBA00022692"/>
    </source>
</evidence>
<dbReference type="Gene3D" id="1.10.287.70">
    <property type="match status" value="1"/>
</dbReference>
<comment type="caution">
    <text evidence="16">The sequence shown here is derived from an EMBL/GenBank/DDBJ whole genome shotgun (WGS) entry which is preliminary data.</text>
</comment>
<evidence type="ECO:0000256" key="3">
    <source>
        <dbReference type="ARBA" id="ARBA00022568"/>
    </source>
</evidence>
<evidence type="ECO:0000256" key="2">
    <source>
        <dbReference type="ARBA" id="ARBA00022448"/>
    </source>
</evidence>
<organism evidence="16 17">
    <name type="scientific">Cryptotermes secundus</name>
    <dbReference type="NCBI Taxonomy" id="105785"/>
    <lineage>
        <taxon>Eukaryota</taxon>
        <taxon>Metazoa</taxon>
        <taxon>Ecdysozoa</taxon>
        <taxon>Arthropoda</taxon>
        <taxon>Hexapoda</taxon>
        <taxon>Insecta</taxon>
        <taxon>Pterygota</taxon>
        <taxon>Neoptera</taxon>
        <taxon>Polyneoptera</taxon>
        <taxon>Dictyoptera</taxon>
        <taxon>Blattodea</taxon>
        <taxon>Blattoidea</taxon>
        <taxon>Termitoidae</taxon>
        <taxon>Kalotermitidae</taxon>
        <taxon>Cryptotermitinae</taxon>
        <taxon>Cryptotermes</taxon>
    </lineage>
</organism>
<evidence type="ECO:0000256" key="7">
    <source>
        <dbReference type="ARBA" id="ARBA00022882"/>
    </source>
</evidence>
<dbReference type="GO" id="GO:0008331">
    <property type="term" value="F:high voltage-gated calcium channel activity"/>
    <property type="evidence" value="ECO:0007669"/>
    <property type="project" value="TreeGrafter"/>
</dbReference>
<keyword evidence="12" id="KW-0407">Ion channel</keyword>
<keyword evidence="3" id="KW-0109">Calcium transport</keyword>
<feature type="transmembrane region" description="Helical" evidence="14">
    <location>
        <begin position="150"/>
        <end position="168"/>
    </location>
</feature>
<keyword evidence="17" id="KW-1185">Reference proteome</keyword>